<dbReference type="Pfam" id="PF00440">
    <property type="entry name" value="TetR_N"/>
    <property type="match status" value="1"/>
</dbReference>
<dbReference type="InterPro" id="IPR036271">
    <property type="entry name" value="Tet_transcr_reg_TetR-rel_C_sf"/>
</dbReference>
<sequence>MIVTFHPALRSPIADAIPAIPKPTTSAFFSIDTPFVTTFTTLCRESIRHSVVKLRIRDVVWHTGRVPRIAAATLQEHQEHTKQAIVDAYNALIAERDPRQVSLGAVAQRAGIARTAIYNYVSGKDELAAIAAAHAGDEVAKKVHEIVQSAVPTPERLSEIVTTLLASFADGPTRVALSGALSGPTDRTHRLWSGPYLDVYDDFETLLAVGARRGEFREFADTRLVVELLAGLIGAAATRLTNPDCDASTITEQTLDILLPALVPAAPIPER</sequence>
<evidence type="ECO:0000256" key="4">
    <source>
        <dbReference type="PROSITE-ProRule" id="PRU00335"/>
    </source>
</evidence>
<dbReference type="Proteomes" id="UP001059836">
    <property type="component" value="Chromosome"/>
</dbReference>
<dbReference type="EMBL" id="CP045809">
    <property type="protein sequence ID" value="QHN34050.1"/>
    <property type="molecule type" value="Genomic_DNA"/>
</dbReference>
<evidence type="ECO:0000256" key="1">
    <source>
        <dbReference type="ARBA" id="ARBA00023015"/>
    </source>
</evidence>
<dbReference type="SUPFAM" id="SSF48498">
    <property type="entry name" value="Tetracyclin repressor-like, C-terminal domain"/>
    <property type="match status" value="1"/>
</dbReference>
<dbReference type="InterPro" id="IPR001647">
    <property type="entry name" value="HTH_TetR"/>
</dbReference>
<keyword evidence="7" id="KW-1185">Reference proteome</keyword>
<reference evidence="6" key="1">
    <citation type="journal article" date="2021" name="Nat. Microbiol.">
        <title>Cocultivation of an ultrasmall environmental parasitic bacterium with lytic ability against bacteria associated with wastewater foams.</title>
        <authorList>
            <person name="Batinovic S."/>
            <person name="Rose J.J.A."/>
            <person name="Ratcliffe J."/>
            <person name="Seviour R.J."/>
            <person name="Petrovski S."/>
        </authorList>
    </citation>
    <scope>NUCLEOTIDE SEQUENCE</scope>
    <source>
        <strain evidence="6">CON9</strain>
    </source>
</reference>
<dbReference type="InterPro" id="IPR009057">
    <property type="entry name" value="Homeodomain-like_sf"/>
</dbReference>
<dbReference type="PANTHER" id="PTHR30055:SF234">
    <property type="entry name" value="HTH-TYPE TRANSCRIPTIONAL REGULATOR BETI"/>
    <property type="match status" value="1"/>
</dbReference>
<accession>A0ABX6IDX8</accession>
<keyword evidence="3" id="KW-0804">Transcription</keyword>
<dbReference type="InterPro" id="IPR050109">
    <property type="entry name" value="HTH-type_TetR-like_transc_reg"/>
</dbReference>
<evidence type="ECO:0000256" key="3">
    <source>
        <dbReference type="ARBA" id="ARBA00023163"/>
    </source>
</evidence>
<keyword evidence="2 4" id="KW-0238">DNA-binding</keyword>
<name>A0ABX6IDX8_9ACTN</name>
<dbReference type="Gene3D" id="1.10.357.10">
    <property type="entry name" value="Tetracycline Repressor, domain 2"/>
    <property type="match status" value="1"/>
</dbReference>
<dbReference type="SUPFAM" id="SSF46689">
    <property type="entry name" value="Homeodomain-like"/>
    <property type="match status" value="1"/>
</dbReference>
<dbReference type="PANTHER" id="PTHR30055">
    <property type="entry name" value="HTH-TYPE TRANSCRIPTIONAL REGULATOR RUTR"/>
    <property type="match status" value="1"/>
</dbReference>
<organism evidence="6 7">
    <name type="scientific">Gordonia pseudamarae</name>
    <dbReference type="NCBI Taxonomy" id="2831662"/>
    <lineage>
        <taxon>Bacteria</taxon>
        <taxon>Bacillati</taxon>
        <taxon>Actinomycetota</taxon>
        <taxon>Actinomycetes</taxon>
        <taxon>Mycobacteriales</taxon>
        <taxon>Gordoniaceae</taxon>
        <taxon>Gordonia</taxon>
    </lineage>
</organism>
<evidence type="ECO:0000259" key="5">
    <source>
        <dbReference type="PROSITE" id="PS50977"/>
    </source>
</evidence>
<evidence type="ECO:0000313" key="7">
    <source>
        <dbReference type="Proteomes" id="UP001059836"/>
    </source>
</evidence>
<gene>
    <name evidence="6" type="ORF">GII31_03130</name>
</gene>
<proteinExistence type="predicted"/>
<protein>
    <submittedName>
        <fullName evidence="6">TetR family transcriptional regulator</fullName>
    </submittedName>
</protein>
<feature type="domain" description="HTH tetR-type" evidence="5">
    <location>
        <begin position="79"/>
        <end position="139"/>
    </location>
</feature>
<evidence type="ECO:0000313" key="6">
    <source>
        <dbReference type="EMBL" id="QHN34050.1"/>
    </source>
</evidence>
<dbReference type="PROSITE" id="PS50977">
    <property type="entry name" value="HTH_TETR_2"/>
    <property type="match status" value="1"/>
</dbReference>
<keyword evidence="1" id="KW-0805">Transcription regulation</keyword>
<evidence type="ECO:0000256" key="2">
    <source>
        <dbReference type="ARBA" id="ARBA00023125"/>
    </source>
</evidence>
<feature type="DNA-binding region" description="H-T-H motif" evidence="4">
    <location>
        <begin position="102"/>
        <end position="121"/>
    </location>
</feature>